<proteinExistence type="predicted"/>
<gene>
    <name evidence="1" type="ORF">SK642_0444</name>
</gene>
<protein>
    <submittedName>
        <fullName evidence="1">Uncharacterized protein</fullName>
    </submittedName>
</protein>
<reference evidence="1 2" key="1">
    <citation type="submission" date="2014-05" db="EMBL/GenBank/DDBJ databases">
        <authorList>
            <person name="Daugherty S.C."/>
            <person name="Tallon L.J."/>
            <person name="Sadzewicz L."/>
            <person name="Kilian M."/>
            <person name="Tettelin H."/>
        </authorList>
    </citation>
    <scope>NUCLEOTIDE SEQUENCE [LARGE SCALE GENOMIC DNA]</scope>
    <source>
        <strain evidence="1 2">SK642</strain>
    </source>
</reference>
<accession>A0A081QF65</accession>
<comment type="caution">
    <text evidence="1">The sequence shown here is derived from an EMBL/GenBank/DDBJ whole genome shotgun (WGS) entry which is preliminary data.</text>
</comment>
<name>A0A081QF65_STRMT</name>
<evidence type="ECO:0000313" key="1">
    <source>
        <dbReference type="EMBL" id="KEQ41588.1"/>
    </source>
</evidence>
<sequence length="55" mass="6435">MKSVDNLLFILEEGFKDSLKKRMNLLKIVLNESEKFVVFLVLKVKKQELIDIVVV</sequence>
<evidence type="ECO:0000313" key="2">
    <source>
        <dbReference type="Proteomes" id="UP000028030"/>
    </source>
</evidence>
<dbReference type="Proteomes" id="UP000028030">
    <property type="component" value="Unassembled WGS sequence"/>
</dbReference>
<dbReference type="AlphaFoldDB" id="A0A081QF65"/>
<dbReference type="EMBL" id="JPFW01000006">
    <property type="protein sequence ID" value="KEQ41588.1"/>
    <property type="molecule type" value="Genomic_DNA"/>
</dbReference>
<feature type="non-terminal residue" evidence="1">
    <location>
        <position position="55"/>
    </location>
</feature>
<organism evidence="1 2">
    <name type="scientific">Streptococcus mitis</name>
    <dbReference type="NCBI Taxonomy" id="28037"/>
    <lineage>
        <taxon>Bacteria</taxon>
        <taxon>Bacillati</taxon>
        <taxon>Bacillota</taxon>
        <taxon>Bacilli</taxon>
        <taxon>Lactobacillales</taxon>
        <taxon>Streptococcaceae</taxon>
        <taxon>Streptococcus</taxon>
        <taxon>Streptococcus mitis group</taxon>
    </lineage>
</organism>